<feature type="region of interest" description="Disordered" evidence="2">
    <location>
        <begin position="68"/>
        <end position="130"/>
    </location>
</feature>
<dbReference type="InterPro" id="IPR037524">
    <property type="entry name" value="PA14/GLEYA"/>
</dbReference>
<organism evidence="4 5">
    <name type="scientific">Cyclostephanos tholiformis</name>
    <dbReference type="NCBI Taxonomy" id="382380"/>
    <lineage>
        <taxon>Eukaryota</taxon>
        <taxon>Sar</taxon>
        <taxon>Stramenopiles</taxon>
        <taxon>Ochrophyta</taxon>
        <taxon>Bacillariophyta</taxon>
        <taxon>Coscinodiscophyceae</taxon>
        <taxon>Thalassiosirophycidae</taxon>
        <taxon>Stephanodiscales</taxon>
        <taxon>Stephanodiscaceae</taxon>
        <taxon>Cyclostephanos</taxon>
    </lineage>
</organism>
<feature type="non-terminal residue" evidence="4">
    <location>
        <position position="1"/>
    </location>
</feature>
<dbReference type="Pfam" id="PF07691">
    <property type="entry name" value="PA14"/>
    <property type="match status" value="1"/>
</dbReference>
<dbReference type="Gene3D" id="2.60.120.1560">
    <property type="match status" value="1"/>
</dbReference>
<comment type="caution">
    <text evidence="4">The sequence shown here is derived from an EMBL/GenBank/DDBJ whole genome shotgun (WGS) entry which is preliminary data.</text>
</comment>
<dbReference type="EMBL" id="JALLPB020000130">
    <property type="protein sequence ID" value="KAL3816827.1"/>
    <property type="molecule type" value="Genomic_DNA"/>
</dbReference>
<dbReference type="InterPro" id="IPR052387">
    <property type="entry name" value="Fibrocystin"/>
</dbReference>
<keyword evidence="5" id="KW-1185">Reference proteome</keyword>
<sequence length="590" mass="64515">CTFLALVADAAGQSSETSIFRYENDNGIYENDFDGIVGGRRNRLQLHHEKQIRALLLNNEGEVEPSKLSDEVELLDPDQSSVDKTRSLSYGVKGPRKEKIDVVQEDDVAAMGDKKGKKKKGKSRNAPEHGKDGYVCLEYALPKSGKMVKGSCKSDKKGDNSKRYKSKGSKSGVDHNSIWERRHALFLDEEGEEKIEEQEPDEADENFLGRKGPRKNKIADREDVVALARNEEHGREKKKKNLFDEPDEETVCVKWCPSPTSTPTPLITSAPSVKIPCGNGMCDNGENCNTCPVDCGVCPSPTSTPTPPITSAPSVKIPCGNGICDNGENCNTCPVDCGVCPSPTSTPTPPLTSAPSVKIPCGNGICDNGENCFTCPFDCGVCPSPTSTPTSPITSAPSLQKCVKKAGSIQEYWFEIPGLTIDSLKTGTNNFQKKPDLVIVNTVRLEIPSNRKDPVTGKDVDNYGVRVKGYIVPPMDGAYTFWIASDDQGEFSLSTDECSGNLVKMCEVSLWVTSSTEYDKYPGQKSKAVDLVAGKLYYYEALMKEGPLEDYLSIAWQAPSKEREMLPGMFLVNCEDPDFNYSCPQVDIDI</sequence>
<proteinExistence type="predicted"/>
<dbReference type="InterPro" id="IPR011658">
    <property type="entry name" value="PA14_dom"/>
</dbReference>
<protein>
    <recommendedName>
        <fullName evidence="3">PA14 domain-containing protein</fullName>
    </recommendedName>
</protein>
<dbReference type="PANTHER" id="PTHR46769">
    <property type="entry name" value="POLYCYSTIC KIDNEY AND HEPATIC DISEASE 1 (AUTOSOMAL RECESSIVE)-LIKE 1"/>
    <property type="match status" value="1"/>
</dbReference>
<feature type="domain" description="PA14" evidence="3">
    <location>
        <begin position="414"/>
        <end position="570"/>
    </location>
</feature>
<name>A0ABD3RX83_9STRA</name>
<feature type="region of interest" description="Disordered" evidence="2">
    <location>
        <begin position="192"/>
        <end position="214"/>
    </location>
</feature>
<gene>
    <name evidence="4" type="ORF">ACHAXA_008690</name>
</gene>
<dbReference type="SUPFAM" id="SSF56988">
    <property type="entry name" value="Anthrax protective antigen"/>
    <property type="match status" value="1"/>
</dbReference>
<dbReference type="Gene3D" id="3.30.300.320">
    <property type="match status" value="1"/>
</dbReference>
<keyword evidence="1" id="KW-0732">Signal</keyword>
<dbReference type="AlphaFoldDB" id="A0ABD3RX83"/>
<evidence type="ECO:0000256" key="1">
    <source>
        <dbReference type="ARBA" id="ARBA00022729"/>
    </source>
</evidence>
<accession>A0ABD3RX83</accession>
<dbReference type="Proteomes" id="UP001530377">
    <property type="component" value="Unassembled WGS sequence"/>
</dbReference>
<dbReference type="PROSITE" id="PS51820">
    <property type="entry name" value="PA14"/>
    <property type="match status" value="1"/>
</dbReference>
<evidence type="ECO:0000256" key="2">
    <source>
        <dbReference type="SAM" id="MobiDB-lite"/>
    </source>
</evidence>
<feature type="region of interest" description="Disordered" evidence="2">
    <location>
        <begin position="146"/>
        <end position="175"/>
    </location>
</feature>
<feature type="compositionally biased region" description="Basic and acidic residues" evidence="2">
    <location>
        <begin position="152"/>
        <end position="162"/>
    </location>
</feature>
<evidence type="ECO:0000259" key="3">
    <source>
        <dbReference type="PROSITE" id="PS51820"/>
    </source>
</evidence>
<feature type="compositionally biased region" description="Acidic residues" evidence="2">
    <location>
        <begin position="192"/>
        <end position="205"/>
    </location>
</feature>
<dbReference type="PANTHER" id="PTHR46769:SF2">
    <property type="entry name" value="FIBROCYSTIN-L ISOFORM 2 PRECURSOR-RELATED"/>
    <property type="match status" value="1"/>
</dbReference>
<reference evidence="4 5" key="1">
    <citation type="submission" date="2024-10" db="EMBL/GenBank/DDBJ databases">
        <title>Updated reference genomes for cyclostephanoid diatoms.</title>
        <authorList>
            <person name="Roberts W.R."/>
            <person name="Alverson A.J."/>
        </authorList>
    </citation>
    <scope>NUCLEOTIDE SEQUENCE [LARGE SCALE GENOMIC DNA]</scope>
    <source>
        <strain evidence="4 5">AJA228-03</strain>
    </source>
</reference>
<evidence type="ECO:0000313" key="5">
    <source>
        <dbReference type="Proteomes" id="UP001530377"/>
    </source>
</evidence>
<evidence type="ECO:0000313" key="4">
    <source>
        <dbReference type="EMBL" id="KAL3816827.1"/>
    </source>
</evidence>